<evidence type="ECO:0000256" key="2">
    <source>
        <dbReference type="ARBA" id="ARBA00004673"/>
    </source>
</evidence>
<keyword evidence="9" id="KW-0496">Mitochondrion</keyword>
<comment type="similarity">
    <text evidence="3">Belongs to the cytochrome c oxidase IV family.</text>
</comment>
<proteinExistence type="inferred from homology"/>
<dbReference type="Proteomes" id="UP000023758">
    <property type="component" value="Unassembled WGS sequence"/>
</dbReference>
<evidence type="ECO:0000256" key="8">
    <source>
        <dbReference type="ARBA" id="ARBA00023002"/>
    </source>
</evidence>
<evidence type="ECO:0000256" key="10">
    <source>
        <dbReference type="ARBA" id="ARBA00023136"/>
    </source>
</evidence>
<evidence type="ECO:0000256" key="7">
    <source>
        <dbReference type="ARBA" id="ARBA00022989"/>
    </source>
</evidence>
<comment type="subcellular location">
    <subcellularLocation>
        <location evidence="1">Mitochondrion inner membrane</location>
        <topology evidence="1">Single-pass membrane protein</topology>
    </subcellularLocation>
</comment>
<dbReference type="PANTHER" id="PTHR10707:SF10">
    <property type="entry name" value="CYTOCHROME C OXIDASE SUBUNIT 4"/>
    <property type="match status" value="1"/>
</dbReference>
<reference evidence="12" key="1">
    <citation type="submission" date="2014-02" db="EMBL/GenBank/DDBJ databases">
        <title>The Genome Sequence of Trichophyton rubrum (morphotype fischeri) CBS 288.86.</title>
        <authorList>
            <consortium name="The Broad Institute Genomics Platform"/>
            <person name="Cuomo C.A."/>
            <person name="White T.C."/>
            <person name="Graser Y."/>
            <person name="Martinez-Rossi N."/>
            <person name="Heitman J."/>
            <person name="Young S.K."/>
            <person name="Zeng Q."/>
            <person name="Gargeya S."/>
            <person name="Abouelleil A."/>
            <person name="Alvarado L."/>
            <person name="Chapman S.B."/>
            <person name="Gainer-Dewar J."/>
            <person name="Goldberg J."/>
            <person name="Griggs A."/>
            <person name="Gujja S."/>
            <person name="Hansen M."/>
            <person name="Howarth C."/>
            <person name="Imamovic A."/>
            <person name="Larimer J."/>
            <person name="Martinez D."/>
            <person name="Murphy C."/>
            <person name="Pearson M.D."/>
            <person name="Persinoti G."/>
            <person name="Poon T."/>
            <person name="Priest M."/>
            <person name="Roberts A.D."/>
            <person name="Saif S."/>
            <person name="Shea T.D."/>
            <person name="Sykes S.N."/>
            <person name="Wortman J."/>
            <person name="Nusbaum C."/>
            <person name="Birren B."/>
        </authorList>
    </citation>
    <scope>NUCLEOTIDE SEQUENCE [LARGE SCALE GENOMIC DNA]</scope>
    <source>
        <strain evidence="12">CBS 288.86</strain>
    </source>
</reference>
<sequence length="209" mass="23729">MSFRATPRAVVGAVRSVSTTCSNFVARSNQASPIACLNARVPVSSQLASPSKQQIRSASEHAIANPHLAGIEKRWEAMPPQEQAELWMKLRDRMKVDWKEMTLQEKRAAYWIAFGPHGPRAETPKGEGVKVFVQLMKYVVISAGIFYVTRLFAGSPPKTMTKEWQEATNEYALVRQYIYIYPINGLQTYTDILSTTTEREARPHHRYQQ</sequence>
<gene>
    <name evidence="12" type="ORF">H103_04373</name>
</gene>
<evidence type="ECO:0000256" key="3">
    <source>
        <dbReference type="ARBA" id="ARBA00008135"/>
    </source>
</evidence>
<dbReference type="InterPro" id="IPR004203">
    <property type="entry name" value="Cyt_c_oxidase_su4_fam"/>
</dbReference>
<dbReference type="GO" id="GO:0045277">
    <property type="term" value="C:respiratory chain complex IV"/>
    <property type="evidence" value="ECO:0007669"/>
    <property type="project" value="InterPro"/>
</dbReference>
<dbReference type="GO" id="GO:0006123">
    <property type="term" value="P:mitochondrial electron transport, cytochrome c to oxygen"/>
    <property type="evidence" value="ECO:0007669"/>
    <property type="project" value="InterPro"/>
</dbReference>
<dbReference type="AlphaFoldDB" id="A0A022W2A8"/>
<evidence type="ECO:0000256" key="5">
    <source>
        <dbReference type="ARBA" id="ARBA00022792"/>
    </source>
</evidence>
<evidence type="ECO:0000256" key="1">
    <source>
        <dbReference type="ARBA" id="ARBA00004434"/>
    </source>
</evidence>
<dbReference type="EMBL" id="KK207847">
    <property type="protein sequence ID" value="EZF52492.1"/>
    <property type="molecule type" value="Genomic_DNA"/>
</dbReference>
<keyword evidence="7" id="KW-1133">Transmembrane helix</keyword>
<organism evidence="12">
    <name type="scientific">Trichophyton rubrum CBS 288.86</name>
    <dbReference type="NCBI Taxonomy" id="1215330"/>
    <lineage>
        <taxon>Eukaryota</taxon>
        <taxon>Fungi</taxon>
        <taxon>Dikarya</taxon>
        <taxon>Ascomycota</taxon>
        <taxon>Pezizomycotina</taxon>
        <taxon>Eurotiomycetes</taxon>
        <taxon>Eurotiomycetidae</taxon>
        <taxon>Onygenales</taxon>
        <taxon>Arthrodermataceae</taxon>
        <taxon>Trichophyton</taxon>
    </lineage>
</organism>
<evidence type="ECO:0000256" key="6">
    <source>
        <dbReference type="ARBA" id="ARBA00022946"/>
    </source>
</evidence>
<dbReference type="PANTHER" id="PTHR10707">
    <property type="entry name" value="CYTOCHROME C OXIDASE SUBUNIT IV"/>
    <property type="match status" value="1"/>
</dbReference>
<keyword evidence="10" id="KW-0472">Membrane</keyword>
<dbReference type="Pfam" id="PF02936">
    <property type="entry name" value="COX4"/>
    <property type="match status" value="1"/>
</dbReference>
<dbReference type="GO" id="GO:0005743">
    <property type="term" value="C:mitochondrial inner membrane"/>
    <property type="evidence" value="ECO:0007669"/>
    <property type="project" value="UniProtKB-SubCell"/>
</dbReference>
<evidence type="ECO:0000313" key="12">
    <source>
        <dbReference type="EMBL" id="EZF52492.1"/>
    </source>
</evidence>
<keyword evidence="8" id="KW-0560">Oxidoreductase</keyword>
<keyword evidence="5" id="KW-0999">Mitochondrion inner membrane</keyword>
<keyword evidence="6" id="KW-0809">Transit peptide</keyword>
<dbReference type="OrthoDB" id="186013at2759"/>
<dbReference type="InterPro" id="IPR036639">
    <property type="entry name" value="Cyt_c_oxidase_su4_sf"/>
</dbReference>
<comment type="pathway">
    <text evidence="2">Energy metabolism; oxidative phosphorylation.</text>
</comment>
<dbReference type="Gene3D" id="1.10.442.10">
    <property type="entry name" value="Cytochrome c oxidase subunit IV"/>
    <property type="match status" value="1"/>
</dbReference>
<evidence type="ECO:0000256" key="4">
    <source>
        <dbReference type="ARBA" id="ARBA00022692"/>
    </source>
</evidence>
<dbReference type="GO" id="GO:0016491">
    <property type="term" value="F:oxidoreductase activity"/>
    <property type="evidence" value="ECO:0007669"/>
    <property type="project" value="UniProtKB-KW"/>
</dbReference>
<evidence type="ECO:0000256" key="9">
    <source>
        <dbReference type="ARBA" id="ARBA00023128"/>
    </source>
</evidence>
<name>A0A022W2A8_TRIRU</name>
<accession>A0A022W2A8</accession>
<keyword evidence="4" id="KW-0812">Transmembrane</keyword>
<evidence type="ECO:0000256" key="11">
    <source>
        <dbReference type="ARBA" id="ARBA00081365"/>
    </source>
</evidence>
<dbReference type="CDD" id="cd00922">
    <property type="entry name" value="Cyt_c_Oxidase_IV"/>
    <property type="match status" value="1"/>
</dbReference>
<dbReference type="FunFam" id="1.10.442.10:FF:000002">
    <property type="entry name" value="Cytochrome c oxidase subunit V"/>
    <property type="match status" value="1"/>
</dbReference>
<dbReference type="SUPFAM" id="SSF81406">
    <property type="entry name" value="Mitochondrial cytochrome c oxidase subunit IV"/>
    <property type="match status" value="1"/>
</dbReference>
<protein>
    <recommendedName>
        <fullName evidence="11">Cytochrome c oxidase polypeptide V</fullName>
    </recommendedName>
</protein>